<keyword evidence="3" id="KW-1185">Reference proteome</keyword>
<reference evidence="2 3" key="1">
    <citation type="submission" date="2018-12" db="EMBL/GenBank/DDBJ databases">
        <title>First genome draft of Desulfovibrio legallis sp. nov.</title>
        <authorList>
            <person name="Ben Dhia O."/>
            <person name="Najjari A."/>
            <person name="Ferjani R."/>
            <person name="Fhoula I."/>
            <person name="Fardeau M.-L."/>
            <person name="Boudabbous A."/>
            <person name="Ouzari H.I."/>
        </authorList>
    </citation>
    <scope>NUCLEOTIDE SEQUENCE [LARGE SCALE GENOMIC DNA]</scope>
    <source>
        <strain evidence="2 3">H1T</strain>
    </source>
</reference>
<dbReference type="EMBL" id="SIXC01000012">
    <property type="protein sequence ID" value="TBH78851.1"/>
    <property type="molecule type" value="Genomic_DNA"/>
</dbReference>
<dbReference type="AlphaFoldDB" id="A0A6H3F6Z9"/>
<dbReference type="GO" id="GO:0008270">
    <property type="term" value="F:zinc ion binding"/>
    <property type="evidence" value="ECO:0007669"/>
    <property type="project" value="InterPro"/>
</dbReference>
<accession>A0A6H3F6Z9</accession>
<dbReference type="SMART" id="SM00507">
    <property type="entry name" value="HNHc"/>
    <property type="match status" value="1"/>
</dbReference>
<organism evidence="2 3">
    <name type="scientific">Desulfovibrio legallii</name>
    <dbReference type="NCBI Taxonomy" id="571438"/>
    <lineage>
        <taxon>Bacteria</taxon>
        <taxon>Pseudomonadati</taxon>
        <taxon>Thermodesulfobacteriota</taxon>
        <taxon>Desulfovibrionia</taxon>
        <taxon>Desulfovibrionales</taxon>
        <taxon>Desulfovibrionaceae</taxon>
        <taxon>Desulfovibrio</taxon>
    </lineage>
</organism>
<evidence type="ECO:0000313" key="3">
    <source>
        <dbReference type="Proteomes" id="UP000292919"/>
    </source>
</evidence>
<dbReference type="Gene3D" id="1.10.30.50">
    <property type="match status" value="1"/>
</dbReference>
<dbReference type="Pfam" id="PF01844">
    <property type="entry name" value="HNH"/>
    <property type="match status" value="1"/>
</dbReference>
<keyword evidence="2" id="KW-0540">Nuclease</keyword>
<dbReference type="Proteomes" id="UP000292919">
    <property type="component" value="Unassembled WGS sequence"/>
</dbReference>
<dbReference type="InterPro" id="IPR002711">
    <property type="entry name" value="HNH"/>
</dbReference>
<dbReference type="GO" id="GO:0004519">
    <property type="term" value="F:endonuclease activity"/>
    <property type="evidence" value="ECO:0007669"/>
    <property type="project" value="UniProtKB-KW"/>
</dbReference>
<dbReference type="InterPro" id="IPR003615">
    <property type="entry name" value="HNH_nuc"/>
</dbReference>
<sequence>MSFSKEIVEDALVACGRSCCICHKFCGVRIETHHLKPKHLGGDDSFENCIPLCFDCHAEVEHYNNNHPRGRKFSEGELRKHRDNWYSKVCELNTPLPRPENSVHVIQAVNGKGNMVAGRDLNIVTERVVKKTVVQTDPGGKHISNTTARKILELVNEYIDIYTAAEKDSQRAAKRIWSSLKKEFDVTTYKEISSDDSDRAIQWLHAQIAMARPKIRRKAPERWKQSFYKPIYARANELGMSKEDLYAIAQTRLELKKPVGSLKDLTQKNLEKLHHIMIGEVNKSKRGD</sequence>
<comment type="caution">
    <text evidence="2">The sequence shown here is derived from an EMBL/GenBank/DDBJ whole genome shotgun (WGS) entry which is preliminary data.</text>
</comment>
<evidence type="ECO:0000313" key="2">
    <source>
        <dbReference type="EMBL" id="TBH78851.1"/>
    </source>
</evidence>
<keyword evidence="2" id="KW-0378">Hydrolase</keyword>
<dbReference type="RefSeq" id="WP_130958161.1">
    <property type="nucleotide sequence ID" value="NZ_JBHSHA010000001.1"/>
</dbReference>
<dbReference type="GO" id="GO:0003676">
    <property type="term" value="F:nucleic acid binding"/>
    <property type="evidence" value="ECO:0007669"/>
    <property type="project" value="InterPro"/>
</dbReference>
<name>A0A6H3F6Z9_9BACT</name>
<gene>
    <name evidence="2" type="ORF">EB812_09405</name>
</gene>
<protein>
    <submittedName>
        <fullName evidence="2">HNH endonuclease</fullName>
    </submittedName>
</protein>
<keyword evidence="2" id="KW-0255">Endonuclease</keyword>
<dbReference type="CDD" id="cd00085">
    <property type="entry name" value="HNHc"/>
    <property type="match status" value="1"/>
</dbReference>
<proteinExistence type="predicted"/>
<evidence type="ECO:0000259" key="1">
    <source>
        <dbReference type="SMART" id="SM00507"/>
    </source>
</evidence>
<feature type="domain" description="HNH nuclease" evidence="1">
    <location>
        <begin position="9"/>
        <end position="58"/>
    </location>
</feature>